<gene>
    <name evidence="1" type="primary">46</name>
    <name evidence="1" type="ORF">PBI_SOUPS_46</name>
</gene>
<name>A0A160DG81_9CAUD</name>
<dbReference type="Proteomes" id="UP000202160">
    <property type="component" value="Segment"/>
</dbReference>
<dbReference type="OrthoDB" id="11680at10239"/>
<evidence type="ECO:0000313" key="1">
    <source>
        <dbReference type="EMBL" id="ANA86981.1"/>
    </source>
</evidence>
<accession>A0A160DG81</accession>
<protein>
    <submittedName>
        <fullName evidence="1">Uncharacterized protein</fullName>
    </submittedName>
</protein>
<proteinExistence type="predicted"/>
<organism evidence="1 2">
    <name type="scientific">Gordonia phage Soups</name>
    <dbReference type="NCBI Taxonomy" id="1838079"/>
    <lineage>
        <taxon>Viruses</taxon>
        <taxon>Duplodnaviria</taxon>
        <taxon>Heunggongvirae</taxon>
        <taxon>Uroviricota</taxon>
        <taxon>Caudoviricetes</taxon>
        <taxon>Soupsvirus</taxon>
        <taxon>Soupsvirus soups</taxon>
    </lineage>
</organism>
<dbReference type="EMBL" id="KU998249">
    <property type="protein sequence ID" value="ANA86981.1"/>
    <property type="molecule type" value="Genomic_DNA"/>
</dbReference>
<sequence length="151" mass="17066">MTIPNFKATKTTYEDVDLSVEHAEGLSHIITVDPADERHYRQLADAINWFFDTKPAVLDPQAEAAKRYLEKAGYTVSKSKWDRLEDIPKDTPFTQDSFFHNDDFSSYYISNGDGTADWEHLGGRSHQASVSNTYAPFHAVPAEHLKGTELT</sequence>
<evidence type="ECO:0000313" key="2">
    <source>
        <dbReference type="Proteomes" id="UP000202160"/>
    </source>
</evidence>
<dbReference type="KEGG" id="vg:28378698"/>
<dbReference type="GeneID" id="28378698"/>
<keyword evidence="2" id="KW-1185">Reference proteome</keyword>
<dbReference type="RefSeq" id="YP_009269344.1">
    <property type="nucleotide sequence ID" value="NC_030698.1"/>
</dbReference>
<reference evidence="1 2" key="1">
    <citation type="submission" date="2016-03" db="EMBL/GenBank/DDBJ databases">
        <authorList>
            <person name="Montgomery M.T."/>
            <person name="Guerrero C.A."/>
            <person name="Mavrich T.N."/>
            <person name="Pope W.H."/>
            <person name="Garlena R.A."/>
            <person name="Russell D.A."/>
            <person name="Jacobs-Sera D."/>
            <person name="Hendrix R.W."/>
            <person name="Hatfull G.F."/>
        </authorList>
    </citation>
    <scope>NUCLEOTIDE SEQUENCE [LARGE SCALE GENOMIC DNA]</scope>
</reference>